<reference evidence="8" key="1">
    <citation type="submission" date="2024-02" db="EMBL/GenBank/DDBJ databases">
        <authorList>
            <consortium name="ELIXIR-Norway"/>
            <consortium name="Elixir Norway"/>
        </authorList>
    </citation>
    <scope>NUCLEOTIDE SEQUENCE</scope>
</reference>
<dbReference type="EMBL" id="OZ020107">
    <property type="protein sequence ID" value="CAK9259646.1"/>
    <property type="molecule type" value="Genomic_DNA"/>
</dbReference>
<feature type="region of interest" description="Disordered" evidence="6">
    <location>
        <begin position="1"/>
        <end position="48"/>
    </location>
</feature>
<feature type="compositionally biased region" description="Basic and acidic residues" evidence="6">
    <location>
        <begin position="39"/>
        <end position="48"/>
    </location>
</feature>
<evidence type="ECO:0000256" key="2">
    <source>
        <dbReference type="ARBA" id="ARBA00023015"/>
    </source>
</evidence>
<sequence length="281" mass="29281">MGAVTLHVSNPFLTSNRPPPPLPPYEMQNSLSPATKRPPTKDRHTKVDGRGRRIRMPATCAARIFQLTRELRHKSDGETIEWLLRHAEAAIIAATGTGTVPALYSSIVGPLRGSASMQAVAAAGRAPSLQGINLGFTALTSRTPSHQLLEISSARMQAEQMQTAAASGVPAANATPMSSSSSAGIQPTAGTVWMLPLTTSSSSSATSPGMQQPYAATAATGTSNVVSRRFHNAITATTAATRNSTAATSTHIFGPRSSSQGSSSRTIQFFRPVGSTASIQS</sequence>
<dbReference type="Pfam" id="PF03634">
    <property type="entry name" value="TCP"/>
    <property type="match status" value="1"/>
</dbReference>
<proteinExistence type="predicted"/>
<keyword evidence="3" id="KW-0238">DNA-binding</keyword>
<evidence type="ECO:0000313" key="8">
    <source>
        <dbReference type="EMBL" id="CAK9259646.1"/>
    </source>
</evidence>
<comment type="subcellular location">
    <subcellularLocation>
        <location evidence="1">Nucleus</location>
    </subcellularLocation>
</comment>
<dbReference type="InterPro" id="IPR017887">
    <property type="entry name" value="TF_TCP_subgr"/>
</dbReference>
<evidence type="ECO:0000256" key="1">
    <source>
        <dbReference type="ARBA" id="ARBA00004123"/>
    </source>
</evidence>
<feature type="compositionally biased region" description="Polar residues" evidence="6">
    <location>
        <begin position="7"/>
        <end position="16"/>
    </location>
</feature>
<evidence type="ECO:0000256" key="5">
    <source>
        <dbReference type="ARBA" id="ARBA00023242"/>
    </source>
</evidence>
<dbReference type="InterPro" id="IPR005333">
    <property type="entry name" value="Transcription_factor_TCP"/>
</dbReference>
<evidence type="ECO:0000259" key="7">
    <source>
        <dbReference type="PROSITE" id="PS51369"/>
    </source>
</evidence>
<keyword evidence="4" id="KW-0804">Transcription</keyword>
<evidence type="ECO:0000256" key="6">
    <source>
        <dbReference type="SAM" id="MobiDB-lite"/>
    </source>
</evidence>
<evidence type="ECO:0000313" key="9">
    <source>
        <dbReference type="Proteomes" id="UP001497444"/>
    </source>
</evidence>
<evidence type="ECO:0000256" key="4">
    <source>
        <dbReference type="ARBA" id="ARBA00023163"/>
    </source>
</evidence>
<feature type="compositionally biased region" description="Low complexity" evidence="6">
    <location>
        <begin position="241"/>
        <end position="250"/>
    </location>
</feature>
<dbReference type="PANTHER" id="PTHR31072:SF170">
    <property type="entry name" value="TRANSCRIPTION FACTOR TCP15-RELATED"/>
    <property type="match status" value="1"/>
</dbReference>
<keyword evidence="5" id="KW-0539">Nucleus</keyword>
<keyword evidence="2" id="KW-0805">Transcription regulation</keyword>
<feature type="region of interest" description="Disordered" evidence="6">
    <location>
        <begin position="241"/>
        <end position="267"/>
    </location>
</feature>
<dbReference type="PROSITE" id="PS51369">
    <property type="entry name" value="TCP"/>
    <property type="match status" value="1"/>
</dbReference>
<organism evidence="8 9">
    <name type="scientific">Sphagnum jensenii</name>
    <dbReference type="NCBI Taxonomy" id="128206"/>
    <lineage>
        <taxon>Eukaryota</taxon>
        <taxon>Viridiplantae</taxon>
        <taxon>Streptophyta</taxon>
        <taxon>Embryophyta</taxon>
        <taxon>Bryophyta</taxon>
        <taxon>Sphagnophytina</taxon>
        <taxon>Sphagnopsida</taxon>
        <taxon>Sphagnales</taxon>
        <taxon>Sphagnaceae</taxon>
        <taxon>Sphagnum</taxon>
    </lineage>
</organism>
<dbReference type="Proteomes" id="UP001497444">
    <property type="component" value="Chromosome 12"/>
</dbReference>
<keyword evidence="9" id="KW-1185">Reference proteome</keyword>
<gene>
    <name evidence="8" type="ORF">CSSPJE1EN1_LOCUS5124</name>
</gene>
<protein>
    <recommendedName>
        <fullName evidence="7">TCP domain-containing protein</fullName>
    </recommendedName>
</protein>
<accession>A0ABP0W0W5</accession>
<dbReference type="PANTHER" id="PTHR31072">
    <property type="entry name" value="TRANSCRIPTION FACTOR TCP4-RELATED"/>
    <property type="match status" value="1"/>
</dbReference>
<evidence type="ECO:0000256" key="3">
    <source>
        <dbReference type="ARBA" id="ARBA00023125"/>
    </source>
</evidence>
<name>A0ABP0W0W5_9BRYO</name>
<feature type="domain" description="TCP" evidence="7">
    <location>
        <begin position="40"/>
        <end position="94"/>
    </location>
</feature>